<reference evidence="1 2" key="1">
    <citation type="submission" date="2024-04" db="EMBL/GenBank/DDBJ databases">
        <authorList>
            <person name="Rising A."/>
            <person name="Reimegard J."/>
            <person name="Sonavane S."/>
            <person name="Akerstrom W."/>
            <person name="Nylinder S."/>
            <person name="Hedman E."/>
            <person name="Kallberg Y."/>
        </authorList>
    </citation>
    <scope>NUCLEOTIDE SEQUENCE [LARGE SCALE GENOMIC DNA]</scope>
</reference>
<proteinExistence type="predicted"/>
<evidence type="ECO:0000313" key="1">
    <source>
        <dbReference type="EMBL" id="CAL1293434.1"/>
    </source>
</evidence>
<feature type="non-terminal residue" evidence="1">
    <location>
        <position position="38"/>
    </location>
</feature>
<accession>A0AAV2BDA5</accession>
<keyword evidence="2" id="KW-1185">Reference proteome</keyword>
<comment type="caution">
    <text evidence="1">The sequence shown here is derived from an EMBL/GenBank/DDBJ whole genome shotgun (WGS) entry which is preliminary data.</text>
</comment>
<dbReference type="Proteomes" id="UP001497382">
    <property type="component" value="Unassembled WGS sequence"/>
</dbReference>
<evidence type="ECO:0000313" key="2">
    <source>
        <dbReference type="Proteomes" id="UP001497382"/>
    </source>
</evidence>
<dbReference type="AlphaFoldDB" id="A0AAV2BDA5"/>
<name>A0AAV2BDA5_9ARAC</name>
<sequence length="38" mass="4545">MRQKMFLYAATKSTVEGYILMWKVLQYFQDADSKVLLQ</sequence>
<organism evidence="1 2">
    <name type="scientific">Larinioides sclopetarius</name>
    <dbReference type="NCBI Taxonomy" id="280406"/>
    <lineage>
        <taxon>Eukaryota</taxon>
        <taxon>Metazoa</taxon>
        <taxon>Ecdysozoa</taxon>
        <taxon>Arthropoda</taxon>
        <taxon>Chelicerata</taxon>
        <taxon>Arachnida</taxon>
        <taxon>Araneae</taxon>
        <taxon>Araneomorphae</taxon>
        <taxon>Entelegynae</taxon>
        <taxon>Araneoidea</taxon>
        <taxon>Araneidae</taxon>
        <taxon>Larinioides</taxon>
    </lineage>
</organism>
<dbReference type="EMBL" id="CAXIEN010000326">
    <property type="protein sequence ID" value="CAL1293434.1"/>
    <property type="molecule type" value="Genomic_DNA"/>
</dbReference>
<protein>
    <submittedName>
        <fullName evidence="1">Uncharacterized protein</fullName>
    </submittedName>
</protein>
<gene>
    <name evidence="1" type="ORF">LARSCL_LOCUS18192</name>
</gene>